<name>A0A0H2XYX0_BURO1</name>
<dbReference type="AlphaFoldDB" id="A0A0H2XYX0"/>
<protein>
    <submittedName>
        <fullName evidence="2">Uncharacterized protein</fullName>
    </submittedName>
</protein>
<gene>
    <name evidence="2" type="ordered locus">Bcen_4830</name>
</gene>
<organism evidence="2">
    <name type="scientific">Burkholderia orbicola (strain AU 1054)</name>
    <dbReference type="NCBI Taxonomy" id="331271"/>
    <lineage>
        <taxon>Bacteria</taxon>
        <taxon>Pseudomonadati</taxon>
        <taxon>Pseudomonadota</taxon>
        <taxon>Betaproteobacteria</taxon>
        <taxon>Burkholderiales</taxon>
        <taxon>Burkholderiaceae</taxon>
        <taxon>Burkholderia</taxon>
        <taxon>Burkholderia cepacia complex</taxon>
        <taxon>Burkholderia orbicola</taxon>
    </lineage>
</organism>
<dbReference type="HOGENOM" id="CLU_157081_0_0_4"/>
<sequence length="133" mass="14667">MPFTYEICGALPVVGSFRRNHAQQFAQSLAASATVYCVTDAVTHSVMIRLRGALTDQEVASIEGKLKEFSRKWARTAAVFSRIRFGEQSLMPLTPGRQVEQLQDPAKEYVRHHASTPPHSDTQNTQVLGAPLG</sequence>
<accession>A0A0H2XYX0</accession>
<feature type="region of interest" description="Disordered" evidence="1">
    <location>
        <begin position="111"/>
        <end position="133"/>
    </location>
</feature>
<dbReference type="EMBL" id="CP000379">
    <property type="protein sequence ID" value="ABF79709.1"/>
    <property type="molecule type" value="Genomic_DNA"/>
</dbReference>
<feature type="compositionally biased region" description="Polar residues" evidence="1">
    <location>
        <begin position="117"/>
        <end position="127"/>
    </location>
</feature>
<evidence type="ECO:0000256" key="1">
    <source>
        <dbReference type="SAM" id="MobiDB-lite"/>
    </source>
</evidence>
<proteinExistence type="predicted"/>
<evidence type="ECO:0000313" key="2">
    <source>
        <dbReference type="EMBL" id="ABF79709.1"/>
    </source>
</evidence>
<reference evidence="2" key="1">
    <citation type="submission" date="2006-05" db="EMBL/GenBank/DDBJ databases">
        <title>Complete sequence of chromosome 2 of Burkholderia cenocepacia AU 1054.</title>
        <authorList>
            <consortium name="US DOE Joint Genome Institute"/>
            <person name="Copeland A."/>
            <person name="Lucas S."/>
            <person name="Lapidus A."/>
            <person name="Barry K."/>
            <person name="Detter J.C."/>
            <person name="Glavina del Rio T."/>
            <person name="Hammon N."/>
            <person name="Israni S."/>
            <person name="Dalin E."/>
            <person name="Tice H."/>
            <person name="Pitluck S."/>
            <person name="Chain P."/>
            <person name="Malfatti S."/>
            <person name="Shin M."/>
            <person name="Vergez L."/>
            <person name="Schmutz J."/>
            <person name="Larimer F."/>
            <person name="Land M."/>
            <person name="Hauser L."/>
            <person name="Kyrpides N."/>
            <person name="Lykidis A."/>
            <person name="LiPuma J.J."/>
            <person name="Konstantinidis K."/>
            <person name="Tiedje J.M."/>
            <person name="Richardson P."/>
        </authorList>
    </citation>
    <scope>NUCLEOTIDE SEQUENCE [LARGE SCALE GENOMIC DNA]</scope>
    <source>
        <strain evidence="2">AU 1054</strain>
    </source>
</reference>